<protein>
    <submittedName>
        <fullName evidence="5">Sensor histidine kinase</fullName>
    </submittedName>
</protein>
<evidence type="ECO:0000256" key="3">
    <source>
        <dbReference type="SAM" id="SignalP"/>
    </source>
</evidence>
<dbReference type="PANTHER" id="PTHR34220">
    <property type="entry name" value="SENSOR HISTIDINE KINASE YPDA"/>
    <property type="match status" value="1"/>
</dbReference>
<dbReference type="Pfam" id="PF13432">
    <property type="entry name" value="TPR_16"/>
    <property type="match status" value="2"/>
</dbReference>
<dbReference type="Gene3D" id="3.30.565.10">
    <property type="entry name" value="Histidine kinase-like ATPase, C-terminal domain"/>
    <property type="match status" value="1"/>
</dbReference>
<dbReference type="EMBL" id="DPMF01000420">
    <property type="protein sequence ID" value="HCV83015.1"/>
    <property type="molecule type" value="Genomic_DNA"/>
</dbReference>
<dbReference type="GO" id="GO:0000155">
    <property type="term" value="F:phosphorelay sensor kinase activity"/>
    <property type="evidence" value="ECO:0007669"/>
    <property type="project" value="InterPro"/>
</dbReference>
<keyword evidence="2" id="KW-1133">Transmembrane helix</keyword>
<dbReference type="SMART" id="SM00028">
    <property type="entry name" value="TPR"/>
    <property type="match status" value="4"/>
</dbReference>
<dbReference type="Pfam" id="PF06580">
    <property type="entry name" value="His_kinase"/>
    <property type="match status" value="1"/>
</dbReference>
<keyword evidence="5" id="KW-0808">Transferase</keyword>
<evidence type="ECO:0000313" key="6">
    <source>
        <dbReference type="Proteomes" id="UP000264330"/>
    </source>
</evidence>
<gene>
    <name evidence="5" type="ORF">DGQ38_18400</name>
</gene>
<keyword evidence="2" id="KW-0472">Membrane</keyword>
<dbReference type="GO" id="GO:0016020">
    <property type="term" value="C:membrane"/>
    <property type="evidence" value="ECO:0007669"/>
    <property type="project" value="InterPro"/>
</dbReference>
<dbReference type="InterPro" id="IPR010559">
    <property type="entry name" value="Sig_transdc_His_kin_internal"/>
</dbReference>
<dbReference type="AlphaFoldDB" id="A0A3D5J4K4"/>
<evidence type="ECO:0000256" key="2">
    <source>
        <dbReference type="SAM" id="Phobius"/>
    </source>
</evidence>
<evidence type="ECO:0000313" key="5">
    <source>
        <dbReference type="EMBL" id="HCV83015.1"/>
    </source>
</evidence>
<dbReference type="PROSITE" id="PS50005">
    <property type="entry name" value="TPR"/>
    <property type="match status" value="1"/>
</dbReference>
<feature type="chain" id="PRO_5017613805" evidence="3">
    <location>
        <begin position="23"/>
        <end position="571"/>
    </location>
</feature>
<sequence length="571" mass="65462">MPIYLRKIVVLLSIFFSLNFFCQTQHSEEFSMIDSLMAVKKYAQAKSKAAWLTEEQIPDSISAKAHLYLGKIELLTGNLDLALSEYFEAREFLKYLDAEDKANLFSGIGVVYSKSQNFDDAISNFKHALQYAQQDINRLKILVNLGGVSMEAGKEQVPFIYAEALEIAKKLKEAGVEAIIYTNLSNYYLKKHSWQSAIESANRSLSIRDSLKMPVSVITLNNLGYALVNSGTINEGIKNYKKALEYANLSEKIQILYNLRSANIAAGEYQKAIQYYDRYDSVKDIAASKNYEQKIADIRTAYETAEKEKKIILLEAENKIRKRELFWVVAAGVFLLLLLGIGGYFRMKHLKVRQKLEQSRLRSKFLRLQLNPHFLFNALQQVQFYIYRNERETSMQYLDQFGKLIRSVLEYSDSDFIKLSDEVAMLAHYLSLQENAIAADFSFSINCDPLISPEEISIPVMLLQPFVENAVIHGAGSRPEKARVEVVFQRTKLKDKIRVEIIDNGTGIQHKKTRSQHNKLHRSMGQDILQERMKELNRLTQTQIDIHIENATKEEKYPGTRVSLIIPCIPI</sequence>
<keyword evidence="3" id="KW-0732">Signal</keyword>
<dbReference type="PANTHER" id="PTHR34220:SF7">
    <property type="entry name" value="SENSOR HISTIDINE KINASE YPDA"/>
    <property type="match status" value="1"/>
</dbReference>
<proteinExistence type="predicted"/>
<feature type="domain" description="Signal transduction histidine kinase internal region" evidence="4">
    <location>
        <begin position="363"/>
        <end position="434"/>
    </location>
</feature>
<dbReference type="SUPFAM" id="SSF55874">
    <property type="entry name" value="ATPase domain of HSP90 chaperone/DNA topoisomerase II/histidine kinase"/>
    <property type="match status" value="1"/>
</dbReference>
<dbReference type="Proteomes" id="UP000264330">
    <property type="component" value="Unassembled WGS sequence"/>
</dbReference>
<dbReference type="InterPro" id="IPR050640">
    <property type="entry name" value="Bact_2-comp_sensor_kinase"/>
</dbReference>
<keyword evidence="1" id="KW-0802">TPR repeat</keyword>
<organism evidence="5 6">
    <name type="scientific">Zunongwangia profunda</name>
    <dbReference type="NCBI Taxonomy" id="398743"/>
    <lineage>
        <taxon>Bacteria</taxon>
        <taxon>Pseudomonadati</taxon>
        <taxon>Bacteroidota</taxon>
        <taxon>Flavobacteriia</taxon>
        <taxon>Flavobacteriales</taxon>
        <taxon>Flavobacteriaceae</taxon>
        <taxon>Zunongwangia</taxon>
    </lineage>
</organism>
<feature type="signal peptide" evidence="3">
    <location>
        <begin position="1"/>
        <end position="22"/>
    </location>
</feature>
<keyword evidence="5" id="KW-0418">Kinase</keyword>
<feature type="transmembrane region" description="Helical" evidence="2">
    <location>
        <begin position="325"/>
        <end position="345"/>
    </location>
</feature>
<evidence type="ECO:0000259" key="4">
    <source>
        <dbReference type="Pfam" id="PF06580"/>
    </source>
</evidence>
<dbReference type="InterPro" id="IPR011990">
    <property type="entry name" value="TPR-like_helical_dom_sf"/>
</dbReference>
<accession>A0A3D5J4K4</accession>
<dbReference type="InterPro" id="IPR019734">
    <property type="entry name" value="TPR_rpt"/>
</dbReference>
<comment type="caution">
    <text evidence="5">The sequence shown here is derived from an EMBL/GenBank/DDBJ whole genome shotgun (WGS) entry which is preliminary data.</text>
</comment>
<keyword evidence="2" id="KW-0812">Transmembrane</keyword>
<dbReference type="InterPro" id="IPR036890">
    <property type="entry name" value="HATPase_C_sf"/>
</dbReference>
<evidence type="ECO:0000256" key="1">
    <source>
        <dbReference type="PROSITE-ProRule" id="PRU00339"/>
    </source>
</evidence>
<feature type="repeat" description="TPR" evidence="1">
    <location>
        <begin position="102"/>
        <end position="135"/>
    </location>
</feature>
<dbReference type="SUPFAM" id="SSF48452">
    <property type="entry name" value="TPR-like"/>
    <property type="match status" value="1"/>
</dbReference>
<name>A0A3D5J4K4_9FLAO</name>
<dbReference type="Gene3D" id="1.25.40.10">
    <property type="entry name" value="Tetratricopeptide repeat domain"/>
    <property type="match status" value="2"/>
</dbReference>
<reference evidence="5 6" key="1">
    <citation type="journal article" date="2018" name="Nat. Biotechnol.">
        <title>A standardized bacterial taxonomy based on genome phylogeny substantially revises the tree of life.</title>
        <authorList>
            <person name="Parks D.H."/>
            <person name="Chuvochina M."/>
            <person name="Waite D.W."/>
            <person name="Rinke C."/>
            <person name="Skarshewski A."/>
            <person name="Chaumeil P.A."/>
            <person name="Hugenholtz P."/>
        </authorList>
    </citation>
    <scope>NUCLEOTIDE SEQUENCE [LARGE SCALE GENOMIC DNA]</scope>
    <source>
        <strain evidence="5">UBA9359</strain>
    </source>
</reference>